<dbReference type="PANTHER" id="PTHR47955:SF19">
    <property type="entry name" value="CYTOCHROME P450 71A9-LIKE ISOFORM X1"/>
    <property type="match status" value="1"/>
</dbReference>
<dbReference type="AlphaFoldDB" id="A0A0A0KTH5"/>
<dbReference type="OMA" id="NICRITF"/>
<evidence type="ECO:0000256" key="5">
    <source>
        <dbReference type="ARBA" id="ARBA00023002"/>
    </source>
</evidence>
<dbReference type="GO" id="GO:0004497">
    <property type="term" value="F:monooxygenase activity"/>
    <property type="evidence" value="ECO:0007669"/>
    <property type="project" value="UniProtKB-KW"/>
</dbReference>
<dbReference type="GO" id="GO:0005506">
    <property type="term" value="F:iron ion binding"/>
    <property type="evidence" value="ECO:0007669"/>
    <property type="project" value="InterPro"/>
</dbReference>
<dbReference type="Proteomes" id="UP000029981">
    <property type="component" value="Chromosome 5"/>
</dbReference>
<keyword evidence="5" id="KW-0560">Oxidoreductase</keyword>
<evidence type="ECO:0000256" key="7">
    <source>
        <dbReference type="ARBA" id="ARBA00023033"/>
    </source>
</evidence>
<keyword evidence="9" id="KW-1185">Reference proteome</keyword>
<dbReference type="GO" id="GO:0020037">
    <property type="term" value="F:heme binding"/>
    <property type="evidence" value="ECO:0007669"/>
    <property type="project" value="InterPro"/>
</dbReference>
<evidence type="ECO:0000256" key="4">
    <source>
        <dbReference type="ARBA" id="ARBA00022723"/>
    </source>
</evidence>
<evidence type="ECO:0000313" key="8">
    <source>
        <dbReference type="EMBL" id="KGN51732.1"/>
    </source>
</evidence>
<reference evidence="8 9" key="2">
    <citation type="journal article" date="2009" name="PLoS ONE">
        <title>An integrated genetic and cytogenetic map of the cucumber genome.</title>
        <authorList>
            <person name="Ren Y."/>
            <person name="Zhang Z."/>
            <person name="Liu J."/>
            <person name="Staub J.E."/>
            <person name="Han Y."/>
            <person name="Cheng Z."/>
            <person name="Li X."/>
            <person name="Lu J."/>
            <person name="Miao H."/>
            <person name="Kang H."/>
            <person name="Xie B."/>
            <person name="Gu X."/>
            <person name="Wang X."/>
            <person name="Du Y."/>
            <person name="Jin W."/>
            <person name="Huang S."/>
        </authorList>
    </citation>
    <scope>NUCLEOTIDE SEQUENCE [LARGE SCALE GENOMIC DNA]</scope>
    <source>
        <strain evidence="9">cv. 9930</strain>
    </source>
</reference>
<keyword evidence="7" id="KW-0503">Monooxygenase</keyword>
<dbReference type="PANTHER" id="PTHR47955">
    <property type="entry name" value="CYTOCHROME P450 FAMILY 71 PROTEIN"/>
    <property type="match status" value="1"/>
</dbReference>
<dbReference type="GO" id="GO:0016705">
    <property type="term" value="F:oxidoreductase activity, acting on paired donors, with incorporation or reduction of molecular oxygen"/>
    <property type="evidence" value="ECO:0007669"/>
    <property type="project" value="InterPro"/>
</dbReference>
<dbReference type="Gramene" id="KGN51732">
    <property type="protein sequence ID" value="KGN51732"/>
    <property type="gene ID" value="Csa_5G594440"/>
</dbReference>
<dbReference type="EMBL" id="CM002926">
    <property type="protein sequence ID" value="KGN51732.1"/>
    <property type="molecule type" value="Genomic_DNA"/>
</dbReference>
<dbReference type="eggNOG" id="KOG0156">
    <property type="taxonomic scope" value="Eukaryota"/>
</dbReference>
<gene>
    <name evidence="8" type="ORF">Csa_5G594440</name>
</gene>
<dbReference type="STRING" id="3659.A0A0A0KTH5"/>
<keyword evidence="3" id="KW-0349">Heme</keyword>
<comment type="similarity">
    <text evidence="2">Belongs to the cytochrome P450 family.</text>
</comment>
<evidence type="ECO:0000256" key="2">
    <source>
        <dbReference type="ARBA" id="ARBA00010617"/>
    </source>
</evidence>
<proteinExistence type="inferred from homology"/>
<keyword evidence="4" id="KW-0479">Metal-binding</keyword>
<evidence type="ECO:0000256" key="3">
    <source>
        <dbReference type="ARBA" id="ARBA00022617"/>
    </source>
</evidence>
<evidence type="ECO:0000313" key="9">
    <source>
        <dbReference type="Proteomes" id="UP000029981"/>
    </source>
</evidence>
<name>A0A0A0KTH5_CUCSA</name>
<reference evidence="8 9" key="1">
    <citation type="journal article" date="2009" name="Nat. Genet.">
        <title>The genome of the cucumber, Cucumis sativus L.</title>
        <authorList>
            <person name="Huang S."/>
            <person name="Li R."/>
            <person name="Zhang Z."/>
            <person name="Li L."/>
            <person name="Gu X."/>
            <person name="Fan W."/>
            <person name="Lucas W.J."/>
            <person name="Wang X."/>
            <person name="Xie B."/>
            <person name="Ni P."/>
            <person name="Ren Y."/>
            <person name="Zhu H."/>
            <person name="Li J."/>
            <person name="Lin K."/>
            <person name="Jin W."/>
            <person name="Fei Z."/>
            <person name="Li G."/>
            <person name="Staub J."/>
            <person name="Kilian A."/>
            <person name="van der Vossen E.A."/>
            <person name="Wu Y."/>
            <person name="Guo J."/>
            <person name="He J."/>
            <person name="Jia Z."/>
            <person name="Ren Y."/>
            <person name="Tian G."/>
            <person name="Lu Y."/>
            <person name="Ruan J."/>
            <person name="Qian W."/>
            <person name="Wang M."/>
            <person name="Huang Q."/>
            <person name="Li B."/>
            <person name="Xuan Z."/>
            <person name="Cao J."/>
            <person name="Asan"/>
            <person name="Wu Z."/>
            <person name="Zhang J."/>
            <person name="Cai Q."/>
            <person name="Bai Y."/>
            <person name="Zhao B."/>
            <person name="Han Y."/>
            <person name="Li Y."/>
            <person name="Li X."/>
            <person name="Wang S."/>
            <person name="Shi Q."/>
            <person name="Liu S."/>
            <person name="Cho W.K."/>
            <person name="Kim J.Y."/>
            <person name="Xu Y."/>
            <person name="Heller-Uszynska K."/>
            <person name="Miao H."/>
            <person name="Cheng Z."/>
            <person name="Zhang S."/>
            <person name="Wu J."/>
            <person name="Yang Y."/>
            <person name="Kang H."/>
            <person name="Li M."/>
            <person name="Liang H."/>
            <person name="Ren X."/>
            <person name="Shi Z."/>
            <person name="Wen M."/>
            <person name="Jian M."/>
            <person name="Yang H."/>
            <person name="Zhang G."/>
            <person name="Yang Z."/>
            <person name="Chen R."/>
            <person name="Liu S."/>
            <person name="Li J."/>
            <person name="Ma L."/>
            <person name="Liu H."/>
            <person name="Zhou Y."/>
            <person name="Zhao J."/>
            <person name="Fang X."/>
            <person name="Li G."/>
            <person name="Fang L."/>
            <person name="Li Y."/>
            <person name="Liu D."/>
            <person name="Zheng H."/>
            <person name="Zhang Y."/>
            <person name="Qin N."/>
            <person name="Li Z."/>
            <person name="Yang G."/>
            <person name="Yang S."/>
            <person name="Bolund L."/>
            <person name="Kristiansen K."/>
            <person name="Zheng H."/>
            <person name="Li S."/>
            <person name="Zhang X."/>
            <person name="Yang H."/>
            <person name="Wang J."/>
            <person name="Sun R."/>
            <person name="Zhang B."/>
            <person name="Jiang S."/>
            <person name="Wang J."/>
            <person name="Du Y."/>
            <person name="Li S."/>
        </authorList>
    </citation>
    <scope>NUCLEOTIDE SEQUENCE [LARGE SCALE GENOMIC DNA]</scope>
    <source>
        <strain evidence="9">cv. 9930</strain>
    </source>
</reference>
<dbReference type="InterPro" id="IPR036396">
    <property type="entry name" value="Cyt_P450_sf"/>
</dbReference>
<reference evidence="8 9" key="3">
    <citation type="journal article" date="2010" name="BMC Genomics">
        <title>Transcriptome sequencing and comparative analysis of cucumber flowers with different sex types.</title>
        <authorList>
            <person name="Guo S."/>
            <person name="Zheng Y."/>
            <person name="Joung J.G."/>
            <person name="Liu S."/>
            <person name="Zhang Z."/>
            <person name="Crasta O.R."/>
            <person name="Sobral B.W."/>
            <person name="Xu Y."/>
            <person name="Huang S."/>
            <person name="Fei Z."/>
        </authorList>
    </citation>
    <scope>NUCLEOTIDE SEQUENCE [LARGE SCALE GENOMIC DNA]</scope>
    <source>
        <strain evidence="9">cv. 9930</strain>
    </source>
</reference>
<evidence type="ECO:0008006" key="10">
    <source>
        <dbReference type="Google" id="ProtNLM"/>
    </source>
</evidence>
<keyword evidence="6" id="KW-0408">Iron</keyword>
<evidence type="ECO:0000256" key="1">
    <source>
        <dbReference type="ARBA" id="ARBA00001971"/>
    </source>
</evidence>
<sequence length="156" mass="17813">MNSISQSSSSSTLFDFTVKSYSLTANILTRIVFGKSIRESKSELDDSDVEGVIQKASMAMGRFSASDFFPSFGWIIDRLTGVHEQLEKNFQELDAFLEHVIEDRINFRAACQKEENILDVLLRMERDCYEFGSIKFTRDCIKAVGMVNLKFVMHNT</sequence>
<evidence type="ECO:0000256" key="6">
    <source>
        <dbReference type="ARBA" id="ARBA00023004"/>
    </source>
</evidence>
<comment type="cofactor">
    <cofactor evidence="1">
        <name>heme</name>
        <dbReference type="ChEBI" id="CHEBI:30413"/>
    </cofactor>
</comment>
<protein>
    <recommendedName>
        <fullName evidence="10">Cytochrome P450</fullName>
    </recommendedName>
</protein>
<reference evidence="8 9" key="4">
    <citation type="journal article" date="2011" name="BMC Genomics">
        <title>RNA-Seq improves annotation of protein-coding genes in the cucumber genome.</title>
        <authorList>
            <person name="Li Z."/>
            <person name="Zhang Z."/>
            <person name="Yan P."/>
            <person name="Huang S."/>
            <person name="Fei Z."/>
            <person name="Lin K."/>
        </authorList>
    </citation>
    <scope>NUCLEOTIDE SEQUENCE [LARGE SCALE GENOMIC DNA]</scope>
    <source>
        <strain evidence="9">cv. 9930</strain>
    </source>
</reference>
<dbReference type="SUPFAM" id="SSF48264">
    <property type="entry name" value="Cytochrome P450"/>
    <property type="match status" value="1"/>
</dbReference>
<dbReference type="Gene3D" id="1.10.630.10">
    <property type="entry name" value="Cytochrome P450"/>
    <property type="match status" value="1"/>
</dbReference>
<organism evidence="8 9">
    <name type="scientific">Cucumis sativus</name>
    <name type="common">Cucumber</name>
    <dbReference type="NCBI Taxonomy" id="3659"/>
    <lineage>
        <taxon>Eukaryota</taxon>
        <taxon>Viridiplantae</taxon>
        <taxon>Streptophyta</taxon>
        <taxon>Embryophyta</taxon>
        <taxon>Tracheophyta</taxon>
        <taxon>Spermatophyta</taxon>
        <taxon>Magnoliopsida</taxon>
        <taxon>eudicotyledons</taxon>
        <taxon>Gunneridae</taxon>
        <taxon>Pentapetalae</taxon>
        <taxon>rosids</taxon>
        <taxon>fabids</taxon>
        <taxon>Cucurbitales</taxon>
        <taxon>Cucurbitaceae</taxon>
        <taxon>Benincaseae</taxon>
        <taxon>Cucumis</taxon>
    </lineage>
</organism>
<accession>A0A0A0KTH5</accession>